<organism evidence="3 4">
    <name type="scientific">Lingula anatina</name>
    <name type="common">Brachiopod</name>
    <name type="synonym">Lingula unguis</name>
    <dbReference type="NCBI Taxonomy" id="7574"/>
    <lineage>
        <taxon>Eukaryota</taxon>
        <taxon>Metazoa</taxon>
        <taxon>Spiralia</taxon>
        <taxon>Lophotrochozoa</taxon>
        <taxon>Brachiopoda</taxon>
        <taxon>Linguliformea</taxon>
        <taxon>Lingulata</taxon>
        <taxon>Lingulida</taxon>
        <taxon>Linguloidea</taxon>
        <taxon>Lingulidae</taxon>
        <taxon>Lingula</taxon>
    </lineage>
</organism>
<evidence type="ECO:0000259" key="2">
    <source>
        <dbReference type="Pfam" id="PF15998"/>
    </source>
</evidence>
<accession>A0A1S3HIL8</accession>
<dbReference type="InParanoid" id="A0A1S3HIL8"/>
<dbReference type="Pfam" id="PF15998">
    <property type="entry name" value="DUF4773"/>
    <property type="match status" value="2"/>
</dbReference>
<gene>
    <name evidence="4" type="primary">LOC106155606</name>
</gene>
<evidence type="ECO:0000256" key="1">
    <source>
        <dbReference type="SAM" id="SignalP"/>
    </source>
</evidence>
<feature type="signal peptide" evidence="1">
    <location>
        <begin position="1"/>
        <end position="22"/>
    </location>
</feature>
<dbReference type="RefSeq" id="XP_013385960.1">
    <property type="nucleotide sequence ID" value="XM_013530506.1"/>
</dbReference>
<dbReference type="AlphaFoldDB" id="A0A1S3HIL8"/>
<dbReference type="GeneID" id="106155606"/>
<dbReference type="OrthoDB" id="5952164at2759"/>
<evidence type="ECO:0000313" key="4">
    <source>
        <dbReference type="RefSeq" id="XP_013385960.1"/>
    </source>
</evidence>
<feature type="chain" id="PRO_5010370127" evidence="1">
    <location>
        <begin position="23"/>
        <end position="420"/>
    </location>
</feature>
<protein>
    <submittedName>
        <fullName evidence="4">Uncharacterized protein LOC106155606</fullName>
    </submittedName>
</protein>
<dbReference type="OMA" id="TWCTIFY"/>
<dbReference type="KEGG" id="lak:106155606"/>
<keyword evidence="1" id="KW-0732">Signal</keyword>
<dbReference type="Proteomes" id="UP000085678">
    <property type="component" value="Unplaced"/>
</dbReference>
<sequence>MQLTSCIVICILGLLLIDVCWCRAAGSSSPRTDHAVDISLEELQRQFAHDAVHIRENGCQCLASRCGCCAEIVFPPLAIDSTACLNFTWDEVTDELNVVFAVDKSVLLNETISAVNPPPLCAGLPGVATWCTIFYNMSYEPGHLGGCLRYELRFLTQTLLRVPAGCFYFPGNHLHPQIIQRYMRPVQRVDPLRSHTKEGGRNYFLMHQVRQQPGSVFRGVMREFDNSIERSGYHVLTSDNGNERSGYHTLRTEDVMTKSSNGTGCSCSGNKCGCCVQAVFKPLQVNDTVCANFTLDTKNDTLNVVVTINDNVLLNETVDAHNPPPLCQGMPGIGTWCTIFYNMTYNPFGGCMKFEVRILGKTVLTIPAGCFHFPGKLHRPHRKLEELDHLAHFLKKQSISRGPSHLESQMEKGEIFVPHK</sequence>
<reference evidence="4" key="1">
    <citation type="submission" date="2025-08" db="UniProtKB">
        <authorList>
            <consortium name="RefSeq"/>
        </authorList>
    </citation>
    <scope>IDENTIFICATION</scope>
    <source>
        <tissue evidence="4">Gonads</tissue>
    </source>
</reference>
<dbReference type="InterPro" id="IPR031941">
    <property type="entry name" value="DUF4773"/>
</dbReference>
<proteinExistence type="predicted"/>
<dbReference type="PANTHER" id="PTHR36299:SF2">
    <property type="entry name" value="DUF4773 DOMAIN-CONTAINING PROTEIN"/>
    <property type="match status" value="1"/>
</dbReference>
<feature type="domain" description="DUF4773" evidence="2">
    <location>
        <begin position="59"/>
        <end position="169"/>
    </location>
</feature>
<evidence type="ECO:0000313" key="3">
    <source>
        <dbReference type="Proteomes" id="UP000085678"/>
    </source>
</evidence>
<feature type="domain" description="DUF4773" evidence="2">
    <location>
        <begin position="265"/>
        <end position="373"/>
    </location>
</feature>
<dbReference type="PANTHER" id="PTHR36299">
    <property type="entry name" value="AGAP008005-PA"/>
    <property type="match status" value="1"/>
</dbReference>
<name>A0A1S3HIL8_LINAN</name>
<keyword evidence="3" id="KW-1185">Reference proteome</keyword>